<dbReference type="InterPro" id="IPR036249">
    <property type="entry name" value="Thioredoxin-like_sf"/>
</dbReference>
<comment type="caution">
    <text evidence="1">The sequence shown here is derived from an EMBL/GenBank/DDBJ whole genome shotgun (WGS) entry which is preliminary data.</text>
</comment>
<dbReference type="CDD" id="cd02980">
    <property type="entry name" value="TRX_Fd_family"/>
    <property type="match status" value="1"/>
</dbReference>
<accession>A0ABV0JYQ7</accession>
<dbReference type="EMBL" id="JAMPKX010000001">
    <property type="protein sequence ID" value="MEP0945659.1"/>
    <property type="molecule type" value="Genomic_DNA"/>
</dbReference>
<dbReference type="InterPro" id="IPR012863">
    <property type="entry name" value="DUF1636"/>
</dbReference>
<dbReference type="Proteomes" id="UP001482513">
    <property type="component" value="Unassembled WGS sequence"/>
</dbReference>
<dbReference type="Gene3D" id="3.40.30.10">
    <property type="entry name" value="Glutaredoxin"/>
    <property type="match status" value="1"/>
</dbReference>
<gene>
    <name evidence="1" type="ORF">NC992_02125</name>
</gene>
<dbReference type="RefSeq" id="WP_242021379.1">
    <property type="nucleotide sequence ID" value="NZ_JAMPKX010000001.1"/>
</dbReference>
<sequence>MTQPTLFVCALCKFPTAESGAGDISGGQHLLDQLTDCLNAETSRGEITLQPVRCMAACDRACNAALSAPGKLTFIFNDLSPSQSAPDLAEFCRQYAAAANGKVPYGLRSPAIKQATAYVLPPLLAEAVEAATPERSASRVAY</sequence>
<evidence type="ECO:0000313" key="2">
    <source>
        <dbReference type="Proteomes" id="UP001482513"/>
    </source>
</evidence>
<evidence type="ECO:0000313" key="1">
    <source>
        <dbReference type="EMBL" id="MEP0945659.1"/>
    </source>
</evidence>
<dbReference type="SUPFAM" id="SSF52833">
    <property type="entry name" value="Thioredoxin-like"/>
    <property type="match status" value="1"/>
</dbReference>
<keyword evidence="2" id="KW-1185">Reference proteome</keyword>
<dbReference type="Pfam" id="PF07845">
    <property type="entry name" value="DUF1636"/>
    <property type="match status" value="1"/>
</dbReference>
<protein>
    <submittedName>
        <fullName evidence="1">DUF1636 domain-containing protein</fullName>
    </submittedName>
</protein>
<proteinExistence type="predicted"/>
<organism evidence="1 2">
    <name type="scientific">Leptolyngbya subtilissima DQ-A4</name>
    <dbReference type="NCBI Taxonomy" id="2933933"/>
    <lineage>
        <taxon>Bacteria</taxon>
        <taxon>Bacillati</taxon>
        <taxon>Cyanobacteriota</taxon>
        <taxon>Cyanophyceae</taxon>
        <taxon>Leptolyngbyales</taxon>
        <taxon>Leptolyngbyaceae</taxon>
        <taxon>Leptolyngbya group</taxon>
        <taxon>Leptolyngbya</taxon>
    </lineage>
</organism>
<name>A0ABV0JYQ7_9CYAN</name>
<reference evidence="1 2" key="1">
    <citation type="submission" date="2022-04" db="EMBL/GenBank/DDBJ databases">
        <title>Positive selection, recombination, and allopatry shape intraspecific diversity of widespread and dominant cyanobacteria.</title>
        <authorList>
            <person name="Wei J."/>
            <person name="Shu W."/>
            <person name="Hu C."/>
        </authorList>
    </citation>
    <scope>NUCLEOTIDE SEQUENCE [LARGE SCALE GENOMIC DNA]</scope>
    <source>
        <strain evidence="1 2">DQ-A4</strain>
    </source>
</reference>